<dbReference type="Gramene" id="OE9A005247T1">
    <property type="protein sequence ID" value="OE9A005247C1"/>
    <property type="gene ID" value="OE9A005247"/>
</dbReference>
<proteinExistence type="predicted"/>
<protein>
    <submittedName>
        <fullName evidence="2">Uncharacterized protein</fullName>
    </submittedName>
</protein>
<reference evidence="2 3" key="1">
    <citation type="submission" date="2019-12" db="EMBL/GenBank/DDBJ databases">
        <authorList>
            <person name="Alioto T."/>
            <person name="Alioto T."/>
            <person name="Gomez Garrido J."/>
        </authorList>
    </citation>
    <scope>NUCLEOTIDE SEQUENCE [LARGE SCALE GENOMIC DNA]</scope>
</reference>
<dbReference type="Proteomes" id="UP000594638">
    <property type="component" value="Unassembled WGS sequence"/>
</dbReference>
<gene>
    <name evidence="2" type="ORF">OLEA9_A005247</name>
</gene>
<accession>A0A8S0UK22</accession>
<dbReference type="EMBL" id="CACTIH010007588">
    <property type="protein sequence ID" value="CAA3016042.1"/>
    <property type="molecule type" value="Genomic_DNA"/>
</dbReference>
<feature type="compositionally biased region" description="Basic and acidic residues" evidence="1">
    <location>
        <begin position="7"/>
        <end position="34"/>
    </location>
</feature>
<keyword evidence="3" id="KW-1185">Reference proteome</keyword>
<evidence type="ECO:0000313" key="3">
    <source>
        <dbReference type="Proteomes" id="UP000594638"/>
    </source>
</evidence>
<name>A0A8S0UK22_OLEEU</name>
<dbReference type="AlphaFoldDB" id="A0A8S0UK22"/>
<sequence length="112" mass="12561">MKMKGKVGGDDEKETSGADEGKEDMSNENYDKKKNMVGNGGEEDQEKETLHNEFRLEEGNVEAEKHVNLNVEMITVVLDGEDVGEWKPIDKCVGLALVNQFDISQTYKCLVH</sequence>
<evidence type="ECO:0000313" key="2">
    <source>
        <dbReference type="EMBL" id="CAA3016042.1"/>
    </source>
</evidence>
<comment type="caution">
    <text evidence="2">The sequence shown here is derived from an EMBL/GenBank/DDBJ whole genome shotgun (WGS) entry which is preliminary data.</text>
</comment>
<organism evidence="2 3">
    <name type="scientific">Olea europaea subsp. europaea</name>
    <dbReference type="NCBI Taxonomy" id="158383"/>
    <lineage>
        <taxon>Eukaryota</taxon>
        <taxon>Viridiplantae</taxon>
        <taxon>Streptophyta</taxon>
        <taxon>Embryophyta</taxon>
        <taxon>Tracheophyta</taxon>
        <taxon>Spermatophyta</taxon>
        <taxon>Magnoliopsida</taxon>
        <taxon>eudicotyledons</taxon>
        <taxon>Gunneridae</taxon>
        <taxon>Pentapetalae</taxon>
        <taxon>asterids</taxon>
        <taxon>lamiids</taxon>
        <taxon>Lamiales</taxon>
        <taxon>Oleaceae</taxon>
        <taxon>Oleeae</taxon>
        <taxon>Olea</taxon>
    </lineage>
</organism>
<feature type="region of interest" description="Disordered" evidence="1">
    <location>
        <begin position="1"/>
        <end position="53"/>
    </location>
</feature>
<evidence type="ECO:0000256" key="1">
    <source>
        <dbReference type="SAM" id="MobiDB-lite"/>
    </source>
</evidence>